<dbReference type="AlphaFoldDB" id="A0AAV4UHQ0"/>
<name>A0AAV4UHQ0_9ARAC</name>
<dbReference type="EMBL" id="BPLQ01011314">
    <property type="protein sequence ID" value="GIY57283.1"/>
    <property type="molecule type" value="Genomic_DNA"/>
</dbReference>
<dbReference type="InterPro" id="IPR011022">
    <property type="entry name" value="Arrestin_C-like"/>
</dbReference>
<dbReference type="InterPro" id="IPR014752">
    <property type="entry name" value="Arrestin-like_C"/>
</dbReference>
<comment type="caution">
    <text evidence="2">The sequence shown here is derived from an EMBL/GenBank/DDBJ whole genome shotgun (WGS) entry which is preliminary data.</text>
</comment>
<gene>
    <name evidence="2" type="primary">AVEN_4781_1</name>
    <name evidence="2" type="ORF">CDAR_89311</name>
</gene>
<proteinExistence type="predicted"/>
<feature type="domain" description="Arrestin C-terminal-like" evidence="1">
    <location>
        <begin position="15"/>
        <end position="108"/>
    </location>
</feature>
<evidence type="ECO:0000259" key="1">
    <source>
        <dbReference type="Pfam" id="PF02752"/>
    </source>
</evidence>
<dbReference type="SUPFAM" id="SSF81296">
    <property type="entry name" value="E set domains"/>
    <property type="match status" value="1"/>
</dbReference>
<dbReference type="Proteomes" id="UP001054837">
    <property type="component" value="Unassembled WGS sequence"/>
</dbReference>
<keyword evidence="3" id="KW-1185">Reference proteome</keyword>
<dbReference type="InterPro" id="IPR014756">
    <property type="entry name" value="Ig_E-set"/>
</dbReference>
<dbReference type="Gene3D" id="2.60.40.640">
    <property type="match status" value="1"/>
</dbReference>
<sequence>MGADQRATCCLCCRRGVVSVRSNLERSAYCCGESIRLKADIDNQSDEVLRIKLKLVQYVEFFIDRGVLGMTKEVNHTVLEYRGDPINPNTRSKVRQLFQSRCPRDATHAHRSVQTAADLLRTQGVGRDGEIWR</sequence>
<evidence type="ECO:0000313" key="2">
    <source>
        <dbReference type="EMBL" id="GIY57283.1"/>
    </source>
</evidence>
<organism evidence="2 3">
    <name type="scientific">Caerostris darwini</name>
    <dbReference type="NCBI Taxonomy" id="1538125"/>
    <lineage>
        <taxon>Eukaryota</taxon>
        <taxon>Metazoa</taxon>
        <taxon>Ecdysozoa</taxon>
        <taxon>Arthropoda</taxon>
        <taxon>Chelicerata</taxon>
        <taxon>Arachnida</taxon>
        <taxon>Araneae</taxon>
        <taxon>Araneomorphae</taxon>
        <taxon>Entelegynae</taxon>
        <taxon>Araneoidea</taxon>
        <taxon>Araneidae</taxon>
        <taxon>Caerostris</taxon>
    </lineage>
</organism>
<reference evidence="2 3" key="1">
    <citation type="submission" date="2021-06" db="EMBL/GenBank/DDBJ databases">
        <title>Caerostris darwini draft genome.</title>
        <authorList>
            <person name="Kono N."/>
            <person name="Arakawa K."/>
        </authorList>
    </citation>
    <scope>NUCLEOTIDE SEQUENCE [LARGE SCALE GENOMIC DNA]</scope>
</reference>
<accession>A0AAV4UHQ0</accession>
<protein>
    <submittedName>
        <fullName evidence="2">Arrestin_C domain-containing protein</fullName>
    </submittedName>
</protein>
<evidence type="ECO:0000313" key="3">
    <source>
        <dbReference type="Proteomes" id="UP001054837"/>
    </source>
</evidence>
<dbReference type="Pfam" id="PF02752">
    <property type="entry name" value="Arrestin_C"/>
    <property type="match status" value="1"/>
</dbReference>